<dbReference type="NCBIfam" id="TIGR02142">
    <property type="entry name" value="modC_ABC"/>
    <property type="match status" value="1"/>
</dbReference>
<dbReference type="InterPro" id="IPR011868">
    <property type="entry name" value="ModC_ABC_ATP-bd"/>
</dbReference>
<dbReference type="PROSITE" id="PS51866">
    <property type="entry name" value="MOP"/>
    <property type="match status" value="1"/>
</dbReference>
<evidence type="ECO:0000256" key="8">
    <source>
        <dbReference type="ARBA" id="ARBA00023136"/>
    </source>
</evidence>
<dbReference type="PANTHER" id="PTHR43514:SF10">
    <property type="entry name" value="MOLYBDENUM IMPORT ATP-BINDING PROTEIN MODC 2"/>
    <property type="match status" value="1"/>
</dbReference>
<dbReference type="SUPFAM" id="SSF52540">
    <property type="entry name" value="P-loop containing nucleoside triphosphate hydrolases"/>
    <property type="match status" value="1"/>
</dbReference>
<keyword evidence="8" id="KW-0472">Membrane</keyword>
<dbReference type="GO" id="GO:0005524">
    <property type="term" value="F:ATP binding"/>
    <property type="evidence" value="ECO:0007669"/>
    <property type="project" value="UniProtKB-KW"/>
</dbReference>
<evidence type="ECO:0000313" key="12">
    <source>
        <dbReference type="EMBL" id="XBP72065.1"/>
    </source>
</evidence>
<evidence type="ECO:0000256" key="6">
    <source>
        <dbReference type="ARBA" id="ARBA00022840"/>
    </source>
</evidence>
<keyword evidence="7" id="KW-1278">Translocase</keyword>
<accession>A0AAU7LX40</accession>
<feature type="domain" description="ABC transporter" evidence="10">
    <location>
        <begin position="1"/>
        <end position="232"/>
    </location>
</feature>
<evidence type="ECO:0000256" key="7">
    <source>
        <dbReference type="ARBA" id="ARBA00022967"/>
    </source>
</evidence>
<evidence type="ECO:0000256" key="2">
    <source>
        <dbReference type="ARBA" id="ARBA00022475"/>
    </source>
</evidence>
<keyword evidence="2" id="KW-1003">Cell membrane</keyword>
<evidence type="ECO:0000259" key="11">
    <source>
        <dbReference type="PROSITE" id="PS51866"/>
    </source>
</evidence>
<organism evidence="12">
    <name type="scientific">Polaromonas hydrogenivorans</name>
    <dbReference type="NCBI Taxonomy" id="335476"/>
    <lineage>
        <taxon>Bacteria</taxon>
        <taxon>Pseudomonadati</taxon>
        <taxon>Pseudomonadota</taxon>
        <taxon>Betaproteobacteria</taxon>
        <taxon>Burkholderiales</taxon>
        <taxon>Comamonadaceae</taxon>
        <taxon>Polaromonas</taxon>
    </lineage>
</organism>
<dbReference type="GO" id="GO:0140359">
    <property type="term" value="F:ABC-type transporter activity"/>
    <property type="evidence" value="ECO:0007669"/>
    <property type="project" value="InterPro"/>
</dbReference>
<dbReference type="Gene3D" id="3.40.50.300">
    <property type="entry name" value="P-loop containing nucleotide triphosphate hydrolases"/>
    <property type="match status" value="1"/>
</dbReference>
<dbReference type="GO" id="GO:0016887">
    <property type="term" value="F:ATP hydrolysis activity"/>
    <property type="evidence" value="ECO:0007669"/>
    <property type="project" value="InterPro"/>
</dbReference>
<dbReference type="PROSITE" id="PS00211">
    <property type="entry name" value="ABC_TRANSPORTER_1"/>
    <property type="match status" value="1"/>
</dbReference>
<keyword evidence="1" id="KW-0813">Transport</keyword>
<gene>
    <name evidence="12" type="primary">modC</name>
    <name evidence="12" type="ORF">ABLV49_09800</name>
</gene>
<dbReference type="InterPro" id="IPR003593">
    <property type="entry name" value="AAA+_ATPase"/>
</dbReference>
<name>A0AAU7LX40_9BURK</name>
<keyword evidence="6 12" id="KW-0067">ATP-binding</keyword>
<keyword evidence="4" id="KW-0997">Cell inner membrane</keyword>
<dbReference type="Gene3D" id="2.40.50.100">
    <property type="match status" value="1"/>
</dbReference>
<evidence type="ECO:0000256" key="3">
    <source>
        <dbReference type="ARBA" id="ARBA00022505"/>
    </source>
</evidence>
<dbReference type="InterPro" id="IPR003439">
    <property type="entry name" value="ABC_transporter-like_ATP-bd"/>
</dbReference>
<dbReference type="Pfam" id="PF00005">
    <property type="entry name" value="ABC_tran"/>
    <property type="match status" value="1"/>
</dbReference>
<dbReference type="PROSITE" id="PS50893">
    <property type="entry name" value="ABC_TRANSPORTER_2"/>
    <property type="match status" value="1"/>
</dbReference>
<dbReference type="RefSeq" id="WP_349281395.1">
    <property type="nucleotide sequence ID" value="NZ_CBCSCU010000002.1"/>
</dbReference>
<feature type="domain" description="Mop" evidence="11">
    <location>
        <begin position="291"/>
        <end position="356"/>
    </location>
</feature>
<dbReference type="PANTHER" id="PTHR43514">
    <property type="entry name" value="ABC TRANSPORTER I FAMILY MEMBER 10"/>
    <property type="match status" value="1"/>
</dbReference>
<dbReference type="AlphaFoldDB" id="A0AAU7LX40"/>
<evidence type="ECO:0000256" key="5">
    <source>
        <dbReference type="ARBA" id="ARBA00022741"/>
    </source>
</evidence>
<dbReference type="Pfam" id="PF03459">
    <property type="entry name" value="TOBE"/>
    <property type="match status" value="1"/>
</dbReference>
<evidence type="ECO:0000259" key="10">
    <source>
        <dbReference type="PROSITE" id="PS50893"/>
    </source>
</evidence>
<evidence type="ECO:0000256" key="1">
    <source>
        <dbReference type="ARBA" id="ARBA00022448"/>
    </source>
</evidence>
<dbReference type="GO" id="GO:0015098">
    <property type="term" value="F:molybdate ion transmembrane transporter activity"/>
    <property type="evidence" value="ECO:0007669"/>
    <property type="project" value="InterPro"/>
</dbReference>
<keyword evidence="5" id="KW-0547">Nucleotide-binding</keyword>
<dbReference type="InterPro" id="IPR017871">
    <property type="entry name" value="ABC_transporter-like_CS"/>
</dbReference>
<proteinExistence type="predicted"/>
<dbReference type="GO" id="GO:0016020">
    <property type="term" value="C:membrane"/>
    <property type="evidence" value="ECO:0007669"/>
    <property type="project" value="InterPro"/>
</dbReference>
<reference evidence="12" key="1">
    <citation type="submission" date="2024-05" db="EMBL/GenBank/DDBJ databases">
        <authorList>
            <person name="Bunk B."/>
            <person name="Swiderski J."/>
            <person name="Sproer C."/>
            <person name="Thiel V."/>
        </authorList>
    </citation>
    <scope>NUCLEOTIDE SEQUENCE</scope>
    <source>
        <strain evidence="12">DSM 17735</strain>
    </source>
</reference>
<dbReference type="InterPro" id="IPR005116">
    <property type="entry name" value="Transp-assoc_OB_typ1"/>
</dbReference>
<dbReference type="InterPro" id="IPR008995">
    <property type="entry name" value="Mo/tungstate-bd_C_term_dom"/>
</dbReference>
<evidence type="ECO:0000256" key="9">
    <source>
        <dbReference type="PROSITE-ProRule" id="PRU01213"/>
    </source>
</evidence>
<keyword evidence="3 9" id="KW-0500">Molybdenum</keyword>
<protein>
    <submittedName>
        <fullName evidence="12">Molybdenum ABC transporter ATP-binding protein</fullName>
    </submittedName>
</protein>
<dbReference type="InterPro" id="IPR004606">
    <property type="entry name" value="Mop_domain"/>
</dbReference>
<dbReference type="InterPro" id="IPR050334">
    <property type="entry name" value="Molybdenum_import_ModC"/>
</dbReference>
<dbReference type="InterPro" id="IPR027417">
    <property type="entry name" value="P-loop_NTPase"/>
</dbReference>
<evidence type="ECO:0000256" key="4">
    <source>
        <dbReference type="ARBA" id="ARBA00022519"/>
    </source>
</evidence>
<dbReference type="SUPFAM" id="SSF50331">
    <property type="entry name" value="MOP-like"/>
    <property type="match status" value="1"/>
</dbReference>
<dbReference type="EMBL" id="CP157675">
    <property type="protein sequence ID" value="XBP72065.1"/>
    <property type="molecule type" value="Genomic_DNA"/>
</dbReference>
<dbReference type="SMART" id="SM00382">
    <property type="entry name" value="AAA"/>
    <property type="match status" value="1"/>
</dbReference>
<sequence>MTIQAKFELAYPGFSLDVDLELPGHGVTALFGPSGCGKTTLLRCMAGLSRAQSGRLIVNGDAWQDGATFVPVHQRPLGYVFQEANLFAHLSIRRNLQYGQSRIDEAARRVEFDRAIELLGIVHLLERKPAGLSGGERQRVAIARALLTSPRLLLMDEPLAALDLARKNEFMPYLERLHGELDIPVIYVTHAPDEVARLADHIVVMDAGRAIASGPLTETLARLDLPIRLGEDAGVVLDAVVAERDAAWHLARVTFAGGSLWVRDGGQAIGAAVRIRILARDVSIALEKVTGTSIQNCLPATVGELANDSHPALSLTRLAIGPSPLLARLTRRSAVELGLAPGKPVWVQIKAVALIG</sequence>